<dbReference type="Gene3D" id="1.10.3090.10">
    <property type="entry name" value="cca-adding enzyme, domain 2"/>
    <property type="match status" value="1"/>
</dbReference>
<keyword evidence="6" id="KW-0547">Nucleotide-binding</keyword>
<dbReference type="GO" id="GO:0000166">
    <property type="term" value="F:nucleotide binding"/>
    <property type="evidence" value="ECO:0007669"/>
    <property type="project" value="UniProtKB-KW"/>
</dbReference>
<comment type="similarity">
    <text evidence="9">Belongs to the tRNA nucleotidyltransferase/poly(A) polymerase family.</text>
</comment>
<comment type="cofactor">
    <cofactor evidence="1">
        <name>Mg(2+)</name>
        <dbReference type="ChEBI" id="CHEBI:18420"/>
    </cofactor>
</comment>
<dbReference type="Pfam" id="PF13735">
    <property type="entry name" value="tRNA_NucTran2_2"/>
    <property type="match status" value="1"/>
</dbReference>
<comment type="caution">
    <text evidence="13">The sequence shown here is derived from an EMBL/GenBank/DDBJ whole genome shotgun (WGS) entry which is preliminary data.</text>
</comment>
<keyword evidence="8 9" id="KW-0694">RNA-binding</keyword>
<evidence type="ECO:0000256" key="5">
    <source>
        <dbReference type="ARBA" id="ARBA00022723"/>
    </source>
</evidence>
<dbReference type="GO" id="GO:0046872">
    <property type="term" value="F:metal ion binding"/>
    <property type="evidence" value="ECO:0007669"/>
    <property type="project" value="UniProtKB-KW"/>
</dbReference>
<evidence type="ECO:0000313" key="13">
    <source>
        <dbReference type="EMBL" id="GAX89762.1"/>
    </source>
</evidence>
<keyword evidence="3" id="KW-0819">tRNA processing</keyword>
<dbReference type="SUPFAM" id="SSF81891">
    <property type="entry name" value="Poly A polymerase C-terminal region-like"/>
    <property type="match status" value="1"/>
</dbReference>
<evidence type="ECO:0000256" key="1">
    <source>
        <dbReference type="ARBA" id="ARBA00001946"/>
    </source>
</evidence>
<keyword evidence="5" id="KW-0479">Metal-binding</keyword>
<dbReference type="InterPro" id="IPR032828">
    <property type="entry name" value="PolyA_RNA-bd"/>
</dbReference>
<dbReference type="EMBL" id="BDUF01000029">
    <property type="protein sequence ID" value="GAX89762.1"/>
    <property type="molecule type" value="Genomic_DNA"/>
</dbReference>
<keyword evidence="14" id="KW-1185">Reference proteome</keyword>
<dbReference type="Pfam" id="PF01743">
    <property type="entry name" value="PolyA_pol"/>
    <property type="match status" value="1"/>
</dbReference>
<keyword evidence="2 9" id="KW-0808">Transferase</keyword>
<evidence type="ECO:0000259" key="11">
    <source>
        <dbReference type="Pfam" id="PF12627"/>
    </source>
</evidence>
<dbReference type="PANTHER" id="PTHR46173">
    <property type="entry name" value="CCA TRNA NUCLEOTIDYLTRANSFERASE 1, MITOCHONDRIAL"/>
    <property type="match status" value="1"/>
</dbReference>
<feature type="domain" description="Poly A polymerase head" evidence="10">
    <location>
        <begin position="23"/>
        <end position="143"/>
    </location>
</feature>
<dbReference type="Gene3D" id="3.30.460.10">
    <property type="entry name" value="Beta Polymerase, domain 2"/>
    <property type="match status" value="1"/>
</dbReference>
<reference evidence="14" key="1">
    <citation type="submission" date="2017-07" db="EMBL/GenBank/DDBJ databases">
        <title>Draft genome sequence of Effusibacillus lacus strain skLN1.</title>
        <authorList>
            <person name="Watanabe M."/>
            <person name="Kojima H."/>
            <person name="Fukui M."/>
        </authorList>
    </citation>
    <scope>NUCLEOTIDE SEQUENCE [LARGE SCALE GENOMIC DNA]</scope>
    <source>
        <strain evidence="14">skLN1</strain>
    </source>
</reference>
<keyword evidence="7" id="KW-0460">Magnesium</keyword>
<name>A0A292YD41_9BACL</name>
<evidence type="ECO:0000256" key="7">
    <source>
        <dbReference type="ARBA" id="ARBA00022842"/>
    </source>
</evidence>
<gene>
    <name evidence="13" type="ORF">EFBL_1387</name>
</gene>
<dbReference type="GO" id="GO:0000049">
    <property type="term" value="F:tRNA binding"/>
    <property type="evidence" value="ECO:0007669"/>
    <property type="project" value="TreeGrafter"/>
</dbReference>
<dbReference type="InterPro" id="IPR002646">
    <property type="entry name" value="PolA_pol_head_dom"/>
</dbReference>
<evidence type="ECO:0000313" key="14">
    <source>
        <dbReference type="Proteomes" id="UP000217785"/>
    </source>
</evidence>
<evidence type="ECO:0000259" key="10">
    <source>
        <dbReference type="Pfam" id="PF01743"/>
    </source>
</evidence>
<dbReference type="Pfam" id="PF12627">
    <property type="entry name" value="PolyA_pol_RNAbd"/>
    <property type="match status" value="1"/>
</dbReference>
<dbReference type="SUPFAM" id="SSF81301">
    <property type="entry name" value="Nucleotidyltransferase"/>
    <property type="match status" value="1"/>
</dbReference>
<evidence type="ECO:0000256" key="4">
    <source>
        <dbReference type="ARBA" id="ARBA00022695"/>
    </source>
</evidence>
<dbReference type="InterPro" id="IPR043519">
    <property type="entry name" value="NT_sf"/>
</dbReference>
<evidence type="ECO:0000256" key="8">
    <source>
        <dbReference type="ARBA" id="ARBA00022884"/>
    </source>
</evidence>
<dbReference type="PANTHER" id="PTHR46173:SF1">
    <property type="entry name" value="CCA TRNA NUCLEOTIDYLTRANSFERASE 1, MITOCHONDRIAL"/>
    <property type="match status" value="1"/>
</dbReference>
<dbReference type="GO" id="GO:0016779">
    <property type="term" value="F:nucleotidyltransferase activity"/>
    <property type="evidence" value="ECO:0007669"/>
    <property type="project" value="UniProtKB-KW"/>
</dbReference>
<dbReference type="Proteomes" id="UP000217785">
    <property type="component" value="Unassembled WGS sequence"/>
</dbReference>
<evidence type="ECO:0000256" key="9">
    <source>
        <dbReference type="RuleBase" id="RU003953"/>
    </source>
</evidence>
<sequence length="418" mass="47359">MTIARLDAAWEVLTRLEQAGFQAYLVGGCVRDMLLGLSPEDYDVTTNALPEQVQDLFPHTVPTGIPHGTVSVLIGGERIEVTTFRKEEGYLDGRRPTRVEFVDDLRMDLSRRDFTFNAMAMDSRGKLQDPFHGRADLQSRLVRAVGKADERFREDALRMLRAVRFATMLNATIEEGTRLAIRRQSHLIVHISRERIRDEWNKILVMDLPIALKHLTETDLLQKLFPRLHDCASPKWMQAAEMANRLPPQQQIRQAALFWGLGINVTTATECLRELRQPTAFIRNVTAILKAIPNTDPFAWSSKLWRHYLYLCGKDAAHSGMLIYCLSRPELLKPLMCLFNEQVSKQPIWSARDLAVTGRDIASSLKITPGPKIGKIRQYLIDLVLENPSCNSRSVLLAAAASFYETQQTDHSQEGNGP</sequence>
<feature type="domain" description="CCA-adding enzyme C-terminal" evidence="12">
    <location>
        <begin position="255"/>
        <end position="399"/>
    </location>
</feature>
<evidence type="ECO:0000256" key="3">
    <source>
        <dbReference type="ARBA" id="ARBA00022694"/>
    </source>
</evidence>
<evidence type="ECO:0000259" key="12">
    <source>
        <dbReference type="Pfam" id="PF13735"/>
    </source>
</evidence>
<proteinExistence type="inferred from homology"/>
<dbReference type="CDD" id="cd05398">
    <property type="entry name" value="NT_ClassII-CCAase"/>
    <property type="match status" value="1"/>
</dbReference>
<dbReference type="GO" id="GO:0008033">
    <property type="term" value="P:tRNA processing"/>
    <property type="evidence" value="ECO:0007669"/>
    <property type="project" value="UniProtKB-KW"/>
</dbReference>
<dbReference type="AlphaFoldDB" id="A0A292YD41"/>
<dbReference type="PROSITE" id="PS51257">
    <property type="entry name" value="PROKAR_LIPOPROTEIN"/>
    <property type="match status" value="1"/>
</dbReference>
<keyword evidence="4" id="KW-0548">Nucleotidyltransferase</keyword>
<dbReference type="NCBIfam" id="NF009814">
    <property type="entry name" value="PRK13299.1"/>
    <property type="match status" value="1"/>
</dbReference>
<dbReference type="InterPro" id="IPR032810">
    <property type="entry name" value="CCA-adding_enz_C"/>
</dbReference>
<accession>A0A292YD41</accession>
<dbReference type="InterPro" id="IPR050264">
    <property type="entry name" value="Bact_CCA-adding_enz_type3_sf"/>
</dbReference>
<evidence type="ECO:0000256" key="6">
    <source>
        <dbReference type="ARBA" id="ARBA00022741"/>
    </source>
</evidence>
<organism evidence="13 14">
    <name type="scientific">Effusibacillus lacus</name>
    <dbReference type="NCBI Taxonomy" id="1348429"/>
    <lineage>
        <taxon>Bacteria</taxon>
        <taxon>Bacillati</taxon>
        <taxon>Bacillota</taxon>
        <taxon>Bacilli</taxon>
        <taxon>Bacillales</taxon>
        <taxon>Alicyclobacillaceae</taxon>
        <taxon>Effusibacillus</taxon>
    </lineage>
</organism>
<protein>
    <submittedName>
        <fullName evidence="13">[cytidine(C)-cytidine(C)-adenosine (A)]-adding enzyme</fullName>
    </submittedName>
</protein>
<dbReference type="Gene3D" id="1.10.246.80">
    <property type="match status" value="1"/>
</dbReference>
<evidence type="ECO:0000256" key="2">
    <source>
        <dbReference type="ARBA" id="ARBA00022679"/>
    </source>
</evidence>
<feature type="domain" description="tRNA nucleotidyltransferase/poly(A) polymerase RNA and SrmB- binding" evidence="11">
    <location>
        <begin position="172"/>
        <end position="229"/>
    </location>
</feature>